<gene>
    <name evidence="2" type="ORF">BT63DRAFT_154745</name>
</gene>
<keyword evidence="1" id="KW-0812">Transmembrane</keyword>
<dbReference type="Pfam" id="PF11374">
    <property type="entry name" value="DUF3176"/>
    <property type="match status" value="1"/>
</dbReference>
<dbReference type="OrthoDB" id="5376804at2759"/>
<sequence length="627" mass="67635">MVDYTRVPGGQDNIYTANMPSNETLMGKGSPNEKSIFSTAQVPPLPAIQRGRFARVLDFANRFWLTELVACVVSWIALICMAVLLSFLNGKSASGYLGKWATPVLGFLGTIVRTSLMMPVAGALGQLKWDMFRGKKSSALDTMESFNDATRGPSGALKLAWRLKFKRFAVLGALVSVLSLSNDALVQRSLETVSQTSTIPPSQSQGVPPAVVYRTNNYDSITLFNTGKVLPASTLQTQFFYAISSQTKGDLGLFNQELWQCTTGNCTYPTYQTLTTDYQCIDLSSKLPNPLPTIVKHPSDSTVVLNTNGGIITSQSIFTDPDQTLYSAPLGKLITRWLVLARNFGSGSDNAVVATECSIYWAVSTYQNSSVTLGAFSETRTNPITKYTTITNTKTKTAASYNITADPCYSQDGKTIASSDSSCTYSIDANAHEALQNYFNLAYISFNGNASIISGSLSDAGDATFGYDSAFLLSLLPDLNGSNRGQTVASLANIAGRGAALLNTKIRVAPQFAADGTATHGLVNGKAMLMLAVYKAVPYALVGPGVLVLLSTIFFLATAFFSRNQQKWKNSQMALFFHGLTPEDIARVSHISSFGDMKDAAKQIDVKIVDTAYGEKLMSKELIARDS</sequence>
<dbReference type="PANTHER" id="PTHR35394">
    <property type="entry name" value="DUF3176 DOMAIN-CONTAINING PROTEIN"/>
    <property type="match status" value="1"/>
</dbReference>
<feature type="transmembrane region" description="Helical" evidence="1">
    <location>
        <begin position="63"/>
        <end position="88"/>
    </location>
</feature>
<keyword evidence="3" id="KW-1185">Reference proteome</keyword>
<organism evidence="2 3">
    <name type="scientific">Microthyrium microscopicum</name>
    <dbReference type="NCBI Taxonomy" id="703497"/>
    <lineage>
        <taxon>Eukaryota</taxon>
        <taxon>Fungi</taxon>
        <taxon>Dikarya</taxon>
        <taxon>Ascomycota</taxon>
        <taxon>Pezizomycotina</taxon>
        <taxon>Dothideomycetes</taxon>
        <taxon>Dothideomycetes incertae sedis</taxon>
        <taxon>Microthyriales</taxon>
        <taxon>Microthyriaceae</taxon>
        <taxon>Microthyrium</taxon>
    </lineage>
</organism>
<reference evidence="2" key="1">
    <citation type="journal article" date="2020" name="Stud. Mycol.">
        <title>101 Dothideomycetes genomes: a test case for predicting lifestyles and emergence of pathogens.</title>
        <authorList>
            <person name="Haridas S."/>
            <person name="Albert R."/>
            <person name="Binder M."/>
            <person name="Bloem J."/>
            <person name="Labutti K."/>
            <person name="Salamov A."/>
            <person name="Andreopoulos B."/>
            <person name="Baker S."/>
            <person name="Barry K."/>
            <person name="Bills G."/>
            <person name="Bluhm B."/>
            <person name="Cannon C."/>
            <person name="Castanera R."/>
            <person name="Culley D."/>
            <person name="Daum C."/>
            <person name="Ezra D."/>
            <person name="Gonzalez J."/>
            <person name="Henrissat B."/>
            <person name="Kuo A."/>
            <person name="Liang C."/>
            <person name="Lipzen A."/>
            <person name="Lutzoni F."/>
            <person name="Magnuson J."/>
            <person name="Mondo S."/>
            <person name="Nolan M."/>
            <person name="Ohm R."/>
            <person name="Pangilinan J."/>
            <person name="Park H.-J."/>
            <person name="Ramirez L."/>
            <person name="Alfaro M."/>
            <person name="Sun H."/>
            <person name="Tritt A."/>
            <person name="Yoshinaga Y."/>
            <person name="Zwiers L.-H."/>
            <person name="Turgeon B."/>
            <person name="Goodwin S."/>
            <person name="Spatafora J."/>
            <person name="Crous P."/>
            <person name="Grigoriev I."/>
        </authorList>
    </citation>
    <scope>NUCLEOTIDE SEQUENCE</scope>
    <source>
        <strain evidence="2">CBS 115976</strain>
    </source>
</reference>
<proteinExistence type="predicted"/>
<accession>A0A6A6UPR7</accession>
<name>A0A6A6UPR7_9PEZI</name>
<feature type="transmembrane region" description="Helical" evidence="1">
    <location>
        <begin position="536"/>
        <end position="561"/>
    </location>
</feature>
<evidence type="ECO:0000313" key="3">
    <source>
        <dbReference type="Proteomes" id="UP000799302"/>
    </source>
</evidence>
<keyword evidence="1" id="KW-1133">Transmembrane helix</keyword>
<dbReference type="AlphaFoldDB" id="A0A6A6UPR7"/>
<dbReference type="InterPro" id="IPR021514">
    <property type="entry name" value="DUF3176"/>
</dbReference>
<dbReference type="Proteomes" id="UP000799302">
    <property type="component" value="Unassembled WGS sequence"/>
</dbReference>
<evidence type="ECO:0000256" key="1">
    <source>
        <dbReference type="SAM" id="Phobius"/>
    </source>
</evidence>
<feature type="transmembrane region" description="Helical" evidence="1">
    <location>
        <begin position="100"/>
        <end position="125"/>
    </location>
</feature>
<dbReference type="PANTHER" id="PTHR35394:SF5">
    <property type="entry name" value="DUF3176 DOMAIN-CONTAINING PROTEIN"/>
    <property type="match status" value="1"/>
</dbReference>
<keyword evidence="1" id="KW-0472">Membrane</keyword>
<dbReference type="EMBL" id="MU004231">
    <property type="protein sequence ID" value="KAF2673387.1"/>
    <property type="molecule type" value="Genomic_DNA"/>
</dbReference>
<evidence type="ECO:0000313" key="2">
    <source>
        <dbReference type="EMBL" id="KAF2673387.1"/>
    </source>
</evidence>
<protein>
    <submittedName>
        <fullName evidence="2">Uncharacterized protein</fullName>
    </submittedName>
</protein>